<evidence type="ECO:0000313" key="1">
    <source>
        <dbReference type="EnsemblProtists" id="EOD09749"/>
    </source>
</evidence>
<keyword evidence="2" id="KW-1185">Reference proteome</keyword>
<sequence>MSSGELLHQYEALACTSGVAYTFGDFVSQIYQGRTLASLDLPRSFRSGAAGFIGHGPLRRTRLSRRRAFGVDPSLEVELSRQQLLDNCWPLLAFWPVLFAFHQGARPP</sequence>
<dbReference type="RefSeq" id="XP_005762178.1">
    <property type="nucleotide sequence ID" value="XM_005762121.1"/>
</dbReference>
<organism evidence="1 2">
    <name type="scientific">Emiliania huxleyi (strain CCMP1516)</name>
    <dbReference type="NCBI Taxonomy" id="280463"/>
    <lineage>
        <taxon>Eukaryota</taxon>
        <taxon>Haptista</taxon>
        <taxon>Haptophyta</taxon>
        <taxon>Prymnesiophyceae</taxon>
        <taxon>Isochrysidales</taxon>
        <taxon>Noelaerhabdaceae</taxon>
        <taxon>Emiliania</taxon>
    </lineage>
</organism>
<dbReference type="EnsemblProtists" id="EOD09749">
    <property type="protein sequence ID" value="EOD09749"/>
    <property type="gene ID" value="EMIHUDRAFT_216305"/>
</dbReference>
<dbReference type="PaxDb" id="2903-EOD09749"/>
<evidence type="ECO:0000313" key="2">
    <source>
        <dbReference type="Proteomes" id="UP000013827"/>
    </source>
</evidence>
<reference evidence="2" key="1">
    <citation type="journal article" date="2013" name="Nature">
        <title>Pan genome of the phytoplankton Emiliania underpins its global distribution.</title>
        <authorList>
            <person name="Read B.A."/>
            <person name="Kegel J."/>
            <person name="Klute M.J."/>
            <person name="Kuo A."/>
            <person name="Lefebvre S.C."/>
            <person name="Maumus F."/>
            <person name="Mayer C."/>
            <person name="Miller J."/>
            <person name="Monier A."/>
            <person name="Salamov A."/>
            <person name="Young J."/>
            <person name="Aguilar M."/>
            <person name="Claverie J.M."/>
            <person name="Frickenhaus S."/>
            <person name="Gonzalez K."/>
            <person name="Herman E.K."/>
            <person name="Lin Y.C."/>
            <person name="Napier J."/>
            <person name="Ogata H."/>
            <person name="Sarno A.F."/>
            <person name="Shmutz J."/>
            <person name="Schroeder D."/>
            <person name="de Vargas C."/>
            <person name="Verret F."/>
            <person name="von Dassow P."/>
            <person name="Valentin K."/>
            <person name="Van de Peer Y."/>
            <person name="Wheeler G."/>
            <person name="Dacks J.B."/>
            <person name="Delwiche C.F."/>
            <person name="Dyhrman S.T."/>
            <person name="Glockner G."/>
            <person name="John U."/>
            <person name="Richards T."/>
            <person name="Worden A.Z."/>
            <person name="Zhang X."/>
            <person name="Grigoriev I.V."/>
            <person name="Allen A.E."/>
            <person name="Bidle K."/>
            <person name="Borodovsky M."/>
            <person name="Bowler C."/>
            <person name="Brownlee C."/>
            <person name="Cock J.M."/>
            <person name="Elias M."/>
            <person name="Gladyshev V.N."/>
            <person name="Groth M."/>
            <person name="Guda C."/>
            <person name="Hadaegh A."/>
            <person name="Iglesias-Rodriguez M.D."/>
            <person name="Jenkins J."/>
            <person name="Jones B.M."/>
            <person name="Lawson T."/>
            <person name="Leese F."/>
            <person name="Lindquist E."/>
            <person name="Lobanov A."/>
            <person name="Lomsadze A."/>
            <person name="Malik S.B."/>
            <person name="Marsh M.E."/>
            <person name="Mackinder L."/>
            <person name="Mock T."/>
            <person name="Mueller-Roeber B."/>
            <person name="Pagarete A."/>
            <person name="Parker M."/>
            <person name="Probert I."/>
            <person name="Quesneville H."/>
            <person name="Raines C."/>
            <person name="Rensing S.A."/>
            <person name="Riano-Pachon D.M."/>
            <person name="Richier S."/>
            <person name="Rokitta S."/>
            <person name="Shiraiwa Y."/>
            <person name="Soanes D.M."/>
            <person name="van der Giezen M."/>
            <person name="Wahlund T.M."/>
            <person name="Williams B."/>
            <person name="Wilson W."/>
            <person name="Wolfe G."/>
            <person name="Wurch L.L."/>
        </authorList>
    </citation>
    <scope>NUCLEOTIDE SEQUENCE</scope>
</reference>
<dbReference type="KEGG" id="ehx:EMIHUDRAFT_216305"/>
<name>A0A0D3IER4_EMIH1</name>
<protein>
    <submittedName>
        <fullName evidence="1">Uncharacterized protein</fullName>
    </submittedName>
</protein>
<accession>A0A0D3IER4</accession>
<proteinExistence type="predicted"/>
<dbReference type="HOGENOM" id="CLU_2202011_0_0_1"/>
<dbReference type="AlphaFoldDB" id="A0A0D3IER4"/>
<reference evidence="1" key="2">
    <citation type="submission" date="2024-10" db="UniProtKB">
        <authorList>
            <consortium name="EnsemblProtists"/>
        </authorList>
    </citation>
    <scope>IDENTIFICATION</scope>
</reference>
<dbReference type="Proteomes" id="UP000013827">
    <property type="component" value="Unassembled WGS sequence"/>
</dbReference>
<dbReference type="GeneID" id="17256015"/>